<organism evidence="2 3">
    <name type="scientific">Colocasia esculenta</name>
    <name type="common">Wild taro</name>
    <name type="synonym">Arum esculentum</name>
    <dbReference type="NCBI Taxonomy" id="4460"/>
    <lineage>
        <taxon>Eukaryota</taxon>
        <taxon>Viridiplantae</taxon>
        <taxon>Streptophyta</taxon>
        <taxon>Embryophyta</taxon>
        <taxon>Tracheophyta</taxon>
        <taxon>Spermatophyta</taxon>
        <taxon>Magnoliopsida</taxon>
        <taxon>Liliopsida</taxon>
        <taxon>Araceae</taxon>
        <taxon>Aroideae</taxon>
        <taxon>Colocasieae</taxon>
        <taxon>Colocasia</taxon>
    </lineage>
</organism>
<name>A0A843VWD9_COLES</name>
<protein>
    <submittedName>
        <fullName evidence="2">Uncharacterized protein</fullName>
    </submittedName>
</protein>
<dbReference type="EMBL" id="NMUH01001921">
    <property type="protein sequence ID" value="MQL96483.1"/>
    <property type="molecule type" value="Genomic_DNA"/>
</dbReference>
<dbReference type="AlphaFoldDB" id="A0A843VWD9"/>
<keyword evidence="3" id="KW-1185">Reference proteome</keyword>
<evidence type="ECO:0000313" key="2">
    <source>
        <dbReference type="EMBL" id="MQL96483.1"/>
    </source>
</evidence>
<keyword evidence="1" id="KW-0472">Membrane</keyword>
<evidence type="ECO:0000313" key="3">
    <source>
        <dbReference type="Proteomes" id="UP000652761"/>
    </source>
</evidence>
<keyword evidence="1" id="KW-1133">Transmembrane helix</keyword>
<feature type="transmembrane region" description="Helical" evidence="1">
    <location>
        <begin position="39"/>
        <end position="60"/>
    </location>
</feature>
<gene>
    <name evidence="2" type="ORF">Taro_029157</name>
</gene>
<reference evidence="2" key="1">
    <citation type="submission" date="2017-07" db="EMBL/GenBank/DDBJ databases">
        <title>Taro Niue Genome Assembly and Annotation.</title>
        <authorList>
            <person name="Atibalentja N."/>
            <person name="Keating K."/>
            <person name="Fields C.J."/>
        </authorList>
    </citation>
    <scope>NUCLEOTIDE SEQUENCE</scope>
    <source>
        <strain evidence="2">Niue_2</strain>
        <tissue evidence="2">Leaf</tissue>
    </source>
</reference>
<dbReference type="Proteomes" id="UP000652761">
    <property type="component" value="Unassembled WGS sequence"/>
</dbReference>
<proteinExistence type="predicted"/>
<evidence type="ECO:0000256" key="1">
    <source>
        <dbReference type="SAM" id="Phobius"/>
    </source>
</evidence>
<comment type="caution">
    <text evidence="2">The sequence shown here is derived from an EMBL/GenBank/DDBJ whole genome shotgun (WGS) entry which is preliminary data.</text>
</comment>
<accession>A0A843VWD9</accession>
<keyword evidence="1" id="KW-0812">Transmembrane</keyword>
<sequence>MTPTGPPLRLSLWGELETEPTTIVFVSFSVNRYVSFVRYVQTFLLFNYVIAYVTSFKFYVSLIKDETNGLSKG</sequence>